<evidence type="ECO:0000313" key="11">
    <source>
        <dbReference type="Proteomes" id="UP000230233"/>
    </source>
</evidence>
<gene>
    <name evidence="10" type="primary">Cni-end-1</name>
    <name evidence="10" type="synonym">Cnig_chr_V.g16436</name>
    <name evidence="10" type="ORF">B9Z55_016436</name>
</gene>
<evidence type="ECO:0000256" key="1">
    <source>
        <dbReference type="ARBA" id="ARBA00004123"/>
    </source>
</evidence>
<evidence type="ECO:0000256" key="2">
    <source>
        <dbReference type="ARBA" id="ARBA00022723"/>
    </source>
</evidence>
<dbReference type="OrthoDB" id="515401at2759"/>
<proteinExistence type="predicted"/>
<evidence type="ECO:0000256" key="8">
    <source>
        <dbReference type="PROSITE-ProRule" id="PRU00094"/>
    </source>
</evidence>
<evidence type="ECO:0000259" key="9">
    <source>
        <dbReference type="PROSITE" id="PS50114"/>
    </source>
</evidence>
<keyword evidence="2" id="KW-0479">Metal-binding</keyword>
<reference evidence="11" key="1">
    <citation type="submission" date="2017-10" db="EMBL/GenBank/DDBJ databases">
        <title>Rapid genome shrinkage in a self-fertile nematode reveals novel sperm competition proteins.</title>
        <authorList>
            <person name="Yin D."/>
            <person name="Schwarz E.M."/>
            <person name="Thomas C.G."/>
            <person name="Felde R.L."/>
            <person name="Korf I.F."/>
            <person name="Cutter A.D."/>
            <person name="Schartner C.M."/>
            <person name="Ralston E.J."/>
            <person name="Meyer B.J."/>
            <person name="Haag E.S."/>
        </authorList>
    </citation>
    <scope>NUCLEOTIDE SEQUENCE [LARGE SCALE GENOMIC DNA]</scope>
    <source>
        <strain evidence="11">JU1422</strain>
    </source>
</reference>
<dbReference type="SUPFAM" id="SSF57716">
    <property type="entry name" value="Glucocorticoid receptor-like (DNA-binding domain)"/>
    <property type="match status" value="1"/>
</dbReference>
<dbReference type="AlphaFoldDB" id="A0A2G5T4K3"/>
<evidence type="ECO:0000256" key="4">
    <source>
        <dbReference type="ARBA" id="ARBA00022833"/>
    </source>
</evidence>
<dbReference type="GO" id="GO:0005634">
    <property type="term" value="C:nucleus"/>
    <property type="evidence" value="ECO:0007669"/>
    <property type="project" value="UniProtKB-SubCell"/>
</dbReference>
<evidence type="ECO:0000313" key="10">
    <source>
        <dbReference type="EMBL" id="PIC22344.1"/>
    </source>
</evidence>
<organism evidence="10 11">
    <name type="scientific">Caenorhabditis nigoni</name>
    <dbReference type="NCBI Taxonomy" id="1611254"/>
    <lineage>
        <taxon>Eukaryota</taxon>
        <taxon>Metazoa</taxon>
        <taxon>Ecdysozoa</taxon>
        <taxon>Nematoda</taxon>
        <taxon>Chromadorea</taxon>
        <taxon>Rhabditida</taxon>
        <taxon>Rhabditina</taxon>
        <taxon>Rhabditomorpha</taxon>
        <taxon>Rhabditoidea</taxon>
        <taxon>Rhabditidae</taxon>
        <taxon>Peloderinae</taxon>
        <taxon>Caenorhabditis</taxon>
    </lineage>
</organism>
<protein>
    <recommendedName>
        <fullName evidence="9">GATA-type domain-containing protein</fullName>
    </recommendedName>
</protein>
<sequence length="237" mass="26428">MYPISSSSSSASSSSSTPPLAPYTYGVMDKDGNIVAHEMHFSEDHGNPSPVHTPTMYEPTGSQYMMDPLYEDFGQYFAVPPYVAPAAPVVPVNSMFGNFDMSMNQNYLQYPQFGQNYMAQENFVMQVKEKKSAGKSSGIRKPSTFHHNSVCSNPSCGTRQTTLWRRTDSGAIECNGCSLYFRKNGVQRPADLCNKQILKRNRRPRASPGVPVIQINTAVVHQEHNHTTEQLHADRLL</sequence>
<dbReference type="STRING" id="1611254.A0A2G5T4K3"/>
<dbReference type="CDD" id="cd00202">
    <property type="entry name" value="ZnF_GATA"/>
    <property type="match status" value="1"/>
</dbReference>
<keyword evidence="5" id="KW-0805">Transcription regulation</keyword>
<dbReference type="GO" id="GO:0045165">
    <property type="term" value="P:cell fate commitment"/>
    <property type="evidence" value="ECO:0007669"/>
    <property type="project" value="TreeGrafter"/>
</dbReference>
<keyword evidence="4" id="KW-0862">Zinc</keyword>
<keyword evidence="3 8" id="KW-0863">Zinc-finger</keyword>
<dbReference type="SMART" id="SM00401">
    <property type="entry name" value="ZnF_GATA"/>
    <property type="match status" value="1"/>
</dbReference>
<name>A0A2G5T4K3_9PELO</name>
<dbReference type="PANTHER" id="PTHR10071">
    <property type="entry name" value="TRANSCRIPTION FACTOR GATA FAMILY MEMBER"/>
    <property type="match status" value="1"/>
</dbReference>
<dbReference type="GO" id="GO:0000981">
    <property type="term" value="F:DNA-binding transcription factor activity, RNA polymerase II-specific"/>
    <property type="evidence" value="ECO:0007669"/>
    <property type="project" value="TreeGrafter"/>
</dbReference>
<dbReference type="EMBL" id="PDUG01000005">
    <property type="protein sequence ID" value="PIC22344.1"/>
    <property type="molecule type" value="Genomic_DNA"/>
</dbReference>
<evidence type="ECO:0000256" key="7">
    <source>
        <dbReference type="ARBA" id="ARBA00023242"/>
    </source>
</evidence>
<dbReference type="InterPro" id="IPR000679">
    <property type="entry name" value="Znf_GATA"/>
</dbReference>
<dbReference type="GO" id="GO:0008270">
    <property type="term" value="F:zinc ion binding"/>
    <property type="evidence" value="ECO:0007669"/>
    <property type="project" value="UniProtKB-KW"/>
</dbReference>
<comment type="subcellular location">
    <subcellularLocation>
        <location evidence="1">Nucleus</location>
    </subcellularLocation>
</comment>
<dbReference type="PANTHER" id="PTHR10071:SF332">
    <property type="entry name" value="GATA TRANSCRIPTION FACTOR END-1"/>
    <property type="match status" value="1"/>
</dbReference>
<keyword evidence="11" id="KW-1185">Reference proteome</keyword>
<feature type="domain" description="GATA-type" evidence="9">
    <location>
        <begin position="155"/>
        <end position="200"/>
    </location>
</feature>
<keyword evidence="6" id="KW-0804">Transcription</keyword>
<dbReference type="GO" id="GO:0000978">
    <property type="term" value="F:RNA polymerase II cis-regulatory region sequence-specific DNA binding"/>
    <property type="evidence" value="ECO:0007669"/>
    <property type="project" value="TreeGrafter"/>
</dbReference>
<dbReference type="InterPro" id="IPR013088">
    <property type="entry name" value="Znf_NHR/GATA"/>
</dbReference>
<dbReference type="InterPro" id="IPR039355">
    <property type="entry name" value="Transcription_factor_GATA"/>
</dbReference>
<dbReference type="FunFam" id="3.30.50.10:FF:000045">
    <property type="entry name" value="Transcription factor elt-7"/>
    <property type="match status" value="1"/>
</dbReference>
<comment type="caution">
    <text evidence="10">The sequence shown here is derived from an EMBL/GenBank/DDBJ whole genome shotgun (WGS) entry which is preliminary data.</text>
</comment>
<evidence type="ECO:0000256" key="3">
    <source>
        <dbReference type="ARBA" id="ARBA00022771"/>
    </source>
</evidence>
<evidence type="ECO:0000256" key="6">
    <source>
        <dbReference type="ARBA" id="ARBA00023163"/>
    </source>
</evidence>
<dbReference type="GO" id="GO:0000122">
    <property type="term" value="P:negative regulation of transcription by RNA polymerase II"/>
    <property type="evidence" value="ECO:0007669"/>
    <property type="project" value="TreeGrafter"/>
</dbReference>
<dbReference type="Gene3D" id="3.30.50.10">
    <property type="entry name" value="Erythroid Transcription Factor GATA-1, subunit A"/>
    <property type="match status" value="1"/>
</dbReference>
<dbReference type="Proteomes" id="UP000230233">
    <property type="component" value="Chromosome V"/>
</dbReference>
<dbReference type="PROSITE" id="PS50114">
    <property type="entry name" value="GATA_ZN_FINGER_2"/>
    <property type="match status" value="1"/>
</dbReference>
<evidence type="ECO:0000256" key="5">
    <source>
        <dbReference type="ARBA" id="ARBA00023015"/>
    </source>
</evidence>
<dbReference type="Pfam" id="PF00320">
    <property type="entry name" value="GATA"/>
    <property type="match status" value="1"/>
</dbReference>
<dbReference type="GO" id="GO:0045944">
    <property type="term" value="P:positive regulation of transcription by RNA polymerase II"/>
    <property type="evidence" value="ECO:0007669"/>
    <property type="project" value="TreeGrafter"/>
</dbReference>
<keyword evidence="7" id="KW-0539">Nucleus</keyword>
<accession>A0A2G5T4K3</accession>